<keyword evidence="2" id="KW-1185">Reference proteome</keyword>
<protein>
    <submittedName>
        <fullName evidence="1">Uncharacterized protein</fullName>
    </submittedName>
</protein>
<evidence type="ECO:0000313" key="1">
    <source>
        <dbReference type="EMBL" id="KMS94252.1"/>
    </source>
</evidence>
<dbReference type="Gramene" id="KMS94252">
    <property type="protein sequence ID" value="KMS94252"/>
    <property type="gene ID" value="BVRB_023280"/>
</dbReference>
<dbReference type="AlphaFoldDB" id="A0A0J8B320"/>
<dbReference type="Proteomes" id="UP000035740">
    <property type="component" value="Unassembled WGS sequence"/>
</dbReference>
<evidence type="ECO:0000313" key="2">
    <source>
        <dbReference type="Proteomes" id="UP000035740"/>
    </source>
</evidence>
<feature type="non-terminal residue" evidence="1">
    <location>
        <position position="1"/>
    </location>
</feature>
<reference evidence="1 2" key="1">
    <citation type="journal article" date="2014" name="Nature">
        <title>The genome of the recently domesticated crop plant sugar beet (Beta vulgaris).</title>
        <authorList>
            <person name="Dohm J.C."/>
            <person name="Minoche A.E."/>
            <person name="Holtgrawe D."/>
            <person name="Capella-Gutierrez S."/>
            <person name="Zakrzewski F."/>
            <person name="Tafer H."/>
            <person name="Rupp O."/>
            <person name="Sorensen T.R."/>
            <person name="Stracke R."/>
            <person name="Reinhardt R."/>
            <person name="Goesmann A."/>
            <person name="Kraft T."/>
            <person name="Schulz B."/>
            <person name="Stadler P.F."/>
            <person name="Schmidt T."/>
            <person name="Gabaldon T."/>
            <person name="Lehrach H."/>
            <person name="Weisshaar B."/>
            <person name="Himmelbauer H."/>
        </authorList>
    </citation>
    <scope>NUCLEOTIDE SEQUENCE [LARGE SCALE GENOMIC DNA]</scope>
    <source>
        <tissue evidence="1">Taproot</tissue>
    </source>
</reference>
<dbReference type="EMBL" id="KQ094901">
    <property type="protein sequence ID" value="KMS94252.1"/>
    <property type="molecule type" value="Genomic_DNA"/>
</dbReference>
<name>A0A0J8B320_BETVV</name>
<proteinExistence type="predicted"/>
<sequence>IYTNIRNWSNEPQHSYLNPFDAAHAEASSLETARPGRSVLLPQTTITFGLAPNCADSLSHVFSFSKDGLEQTSNINIAYANQLNDWNRISTNLYCLRIFVEFVSNLKIFSLACKVPEIDADVSRPQLD</sequence>
<accession>A0A0J8B320</accession>
<organism evidence="1 2">
    <name type="scientific">Beta vulgaris subsp. vulgaris</name>
    <name type="common">Beet</name>
    <dbReference type="NCBI Taxonomy" id="3555"/>
    <lineage>
        <taxon>Eukaryota</taxon>
        <taxon>Viridiplantae</taxon>
        <taxon>Streptophyta</taxon>
        <taxon>Embryophyta</taxon>
        <taxon>Tracheophyta</taxon>
        <taxon>Spermatophyta</taxon>
        <taxon>Magnoliopsida</taxon>
        <taxon>eudicotyledons</taxon>
        <taxon>Gunneridae</taxon>
        <taxon>Pentapetalae</taxon>
        <taxon>Caryophyllales</taxon>
        <taxon>Chenopodiaceae</taxon>
        <taxon>Betoideae</taxon>
        <taxon>Beta</taxon>
    </lineage>
</organism>
<gene>
    <name evidence="1" type="ORF">BVRB_023280</name>
</gene>